<reference evidence="3" key="2">
    <citation type="submission" date="2013-04" db="UniProtKB">
        <authorList>
            <consortium name="EnsemblPlants"/>
        </authorList>
    </citation>
    <scope>IDENTIFICATION</scope>
</reference>
<evidence type="ECO:0000313" key="4">
    <source>
        <dbReference type="Proteomes" id="UP000006038"/>
    </source>
</evidence>
<evidence type="ECO:0000256" key="1">
    <source>
        <dbReference type="SAM" id="SignalP"/>
    </source>
</evidence>
<dbReference type="Gramene" id="OB04G15150.1">
    <property type="protein sequence ID" value="OB04G15150.1"/>
    <property type="gene ID" value="OB04G15150"/>
</dbReference>
<feature type="signal peptide" evidence="1">
    <location>
        <begin position="1"/>
        <end position="22"/>
    </location>
</feature>
<keyword evidence="4" id="KW-1185">Reference proteome</keyword>
<proteinExistence type="predicted"/>
<dbReference type="Pfam" id="PF00188">
    <property type="entry name" value="CAP"/>
    <property type="match status" value="1"/>
</dbReference>
<dbReference type="AlphaFoldDB" id="J3LWJ0"/>
<dbReference type="EnsemblPlants" id="OB04G15150.1">
    <property type="protein sequence ID" value="OB04G15150.1"/>
    <property type="gene ID" value="OB04G15150"/>
</dbReference>
<dbReference type="InterPro" id="IPR035940">
    <property type="entry name" value="CAP_sf"/>
</dbReference>
<sequence length="99" mass="10149">MTSRVSCLAVILSLLALSSAAAAVVPRGPTTVAKFLSAERRWYDAGTGACAAGKQCGDYRIMVRPASTQLGCAVAVCASSVSGSGSDKTIMVCEYYPGH</sequence>
<dbReference type="HOGENOM" id="CLU_2324134_0_0_1"/>
<name>J3LWJ0_ORYBR</name>
<dbReference type="InterPro" id="IPR014044">
    <property type="entry name" value="CAP_dom"/>
</dbReference>
<dbReference type="Proteomes" id="UP000006038">
    <property type="component" value="Chromosome 4"/>
</dbReference>
<organism evidence="3">
    <name type="scientific">Oryza brachyantha</name>
    <name type="common">malo sina</name>
    <dbReference type="NCBI Taxonomy" id="4533"/>
    <lineage>
        <taxon>Eukaryota</taxon>
        <taxon>Viridiplantae</taxon>
        <taxon>Streptophyta</taxon>
        <taxon>Embryophyta</taxon>
        <taxon>Tracheophyta</taxon>
        <taxon>Spermatophyta</taxon>
        <taxon>Magnoliopsida</taxon>
        <taxon>Liliopsida</taxon>
        <taxon>Poales</taxon>
        <taxon>Poaceae</taxon>
        <taxon>BOP clade</taxon>
        <taxon>Oryzoideae</taxon>
        <taxon>Oryzeae</taxon>
        <taxon>Oryzinae</taxon>
        <taxon>Oryza</taxon>
    </lineage>
</organism>
<reference evidence="3" key="1">
    <citation type="journal article" date="2013" name="Nat. Commun.">
        <title>Whole-genome sequencing of Oryza brachyantha reveals mechanisms underlying Oryza genome evolution.</title>
        <authorList>
            <person name="Chen J."/>
            <person name="Huang Q."/>
            <person name="Gao D."/>
            <person name="Wang J."/>
            <person name="Lang Y."/>
            <person name="Liu T."/>
            <person name="Li B."/>
            <person name="Bai Z."/>
            <person name="Luis Goicoechea J."/>
            <person name="Liang C."/>
            <person name="Chen C."/>
            <person name="Zhang W."/>
            <person name="Sun S."/>
            <person name="Liao Y."/>
            <person name="Zhang X."/>
            <person name="Yang L."/>
            <person name="Song C."/>
            <person name="Wang M."/>
            <person name="Shi J."/>
            <person name="Liu G."/>
            <person name="Liu J."/>
            <person name="Zhou H."/>
            <person name="Zhou W."/>
            <person name="Yu Q."/>
            <person name="An N."/>
            <person name="Chen Y."/>
            <person name="Cai Q."/>
            <person name="Wang B."/>
            <person name="Liu B."/>
            <person name="Min J."/>
            <person name="Huang Y."/>
            <person name="Wu H."/>
            <person name="Li Z."/>
            <person name="Zhang Y."/>
            <person name="Yin Y."/>
            <person name="Song W."/>
            <person name="Jiang J."/>
            <person name="Jackson S.A."/>
            <person name="Wing R.A."/>
            <person name="Wang J."/>
            <person name="Chen M."/>
        </authorList>
    </citation>
    <scope>NUCLEOTIDE SEQUENCE [LARGE SCALE GENOMIC DNA]</scope>
    <source>
        <strain evidence="3">cv. IRGC 101232</strain>
    </source>
</reference>
<dbReference type="SUPFAM" id="SSF55797">
    <property type="entry name" value="PR-1-like"/>
    <property type="match status" value="1"/>
</dbReference>
<feature type="domain" description="SCP" evidence="2">
    <location>
        <begin position="31"/>
        <end position="95"/>
    </location>
</feature>
<protein>
    <recommendedName>
        <fullName evidence="2">SCP domain-containing protein</fullName>
    </recommendedName>
</protein>
<dbReference type="Gene3D" id="3.40.33.10">
    <property type="entry name" value="CAP"/>
    <property type="match status" value="1"/>
</dbReference>
<evidence type="ECO:0000313" key="3">
    <source>
        <dbReference type="EnsemblPlants" id="OB04G15150.1"/>
    </source>
</evidence>
<keyword evidence="1" id="KW-0732">Signal</keyword>
<accession>J3LWJ0</accession>
<evidence type="ECO:0000259" key="2">
    <source>
        <dbReference type="Pfam" id="PF00188"/>
    </source>
</evidence>
<feature type="chain" id="PRO_5003772819" description="SCP domain-containing protein" evidence="1">
    <location>
        <begin position="23"/>
        <end position="99"/>
    </location>
</feature>